<organism evidence="5 6">
    <name type="scientific">Mytilus galloprovincialis</name>
    <name type="common">Mediterranean mussel</name>
    <dbReference type="NCBI Taxonomy" id="29158"/>
    <lineage>
        <taxon>Eukaryota</taxon>
        <taxon>Metazoa</taxon>
        <taxon>Spiralia</taxon>
        <taxon>Lophotrochozoa</taxon>
        <taxon>Mollusca</taxon>
        <taxon>Bivalvia</taxon>
        <taxon>Autobranchia</taxon>
        <taxon>Pteriomorphia</taxon>
        <taxon>Mytilida</taxon>
        <taxon>Mytiloidea</taxon>
        <taxon>Mytilidae</taxon>
        <taxon>Mytilinae</taxon>
        <taxon>Mytilus</taxon>
    </lineage>
</organism>
<dbReference type="OrthoDB" id="292693at2759"/>
<dbReference type="AlphaFoldDB" id="A0A8B6BMK4"/>
<dbReference type="GO" id="GO:0045333">
    <property type="term" value="P:cellular respiration"/>
    <property type="evidence" value="ECO:0007669"/>
    <property type="project" value="InterPro"/>
</dbReference>
<dbReference type="SUPFAM" id="SSF55961">
    <property type="entry name" value="Bet v1-like"/>
    <property type="match status" value="1"/>
</dbReference>
<evidence type="ECO:0000313" key="6">
    <source>
        <dbReference type="Proteomes" id="UP000596742"/>
    </source>
</evidence>
<name>A0A8B6BMK4_MYTGA</name>
<dbReference type="InterPro" id="IPR044996">
    <property type="entry name" value="COQ10-like"/>
</dbReference>
<evidence type="ECO:0000256" key="3">
    <source>
        <dbReference type="ARBA" id="ARBA00024947"/>
    </source>
</evidence>
<dbReference type="Pfam" id="PF03364">
    <property type="entry name" value="Polyketide_cyc"/>
    <property type="match status" value="1"/>
</dbReference>
<evidence type="ECO:0000313" key="5">
    <source>
        <dbReference type="EMBL" id="VDH92189.1"/>
    </source>
</evidence>
<feature type="domain" description="Coenzyme Q-binding protein COQ10 START" evidence="4">
    <location>
        <begin position="79"/>
        <end position="206"/>
    </location>
</feature>
<comment type="similarity">
    <text evidence="1">Belongs to the COQ10 family.</text>
</comment>
<dbReference type="GO" id="GO:0048039">
    <property type="term" value="F:ubiquinone binding"/>
    <property type="evidence" value="ECO:0007669"/>
    <property type="project" value="InterPro"/>
</dbReference>
<dbReference type="Gene3D" id="3.30.530.20">
    <property type="match status" value="1"/>
</dbReference>
<comment type="subunit">
    <text evidence="2">Interacts with coenzyme Q.</text>
</comment>
<dbReference type="PANTHER" id="PTHR12901:SF10">
    <property type="entry name" value="COENZYME Q-BINDING PROTEIN COQ10, MITOCHONDRIAL"/>
    <property type="match status" value="1"/>
</dbReference>
<dbReference type="InterPro" id="IPR005031">
    <property type="entry name" value="COQ10_START"/>
</dbReference>
<proteinExistence type="inferred from homology"/>
<dbReference type="CDD" id="cd07813">
    <property type="entry name" value="COQ10p_like"/>
    <property type="match status" value="1"/>
</dbReference>
<comment type="function">
    <text evidence="3">Required for the function of coenzyme Q in the respiratory chain. May serve as a chaperone or may be involved in the transport of Q6 from its site of synthesis to the catalytic sites of the respiratory complexes.</text>
</comment>
<protein>
    <submittedName>
        <fullName evidence="5">Coenzyme Q-binding protein COQ10</fullName>
    </submittedName>
</protein>
<dbReference type="GO" id="GO:0005739">
    <property type="term" value="C:mitochondrion"/>
    <property type="evidence" value="ECO:0007669"/>
    <property type="project" value="TreeGrafter"/>
</dbReference>
<accession>A0A8B6BMK4</accession>
<dbReference type="Proteomes" id="UP000596742">
    <property type="component" value="Unassembled WGS sequence"/>
</dbReference>
<evidence type="ECO:0000256" key="1">
    <source>
        <dbReference type="ARBA" id="ARBA00006885"/>
    </source>
</evidence>
<keyword evidence="6" id="KW-1185">Reference proteome</keyword>
<dbReference type="PANTHER" id="PTHR12901">
    <property type="entry name" value="SPERM PROTEIN HOMOLOG"/>
    <property type="match status" value="1"/>
</dbReference>
<evidence type="ECO:0000259" key="4">
    <source>
        <dbReference type="Pfam" id="PF03364"/>
    </source>
</evidence>
<reference evidence="5" key="1">
    <citation type="submission" date="2018-11" db="EMBL/GenBank/DDBJ databases">
        <authorList>
            <person name="Alioto T."/>
            <person name="Alioto T."/>
        </authorList>
    </citation>
    <scope>NUCLEOTIDE SEQUENCE</scope>
</reference>
<comment type="caution">
    <text evidence="5">The sequence shown here is derived from an EMBL/GenBank/DDBJ whole genome shotgun (WGS) entry which is preliminary data.</text>
</comment>
<evidence type="ECO:0000256" key="2">
    <source>
        <dbReference type="ARBA" id="ARBA00011814"/>
    </source>
</evidence>
<dbReference type="EMBL" id="UYJE01000309">
    <property type="protein sequence ID" value="VDH92189.1"/>
    <property type="molecule type" value="Genomic_DNA"/>
</dbReference>
<gene>
    <name evidence="5" type="ORF">MGAL_10B007798</name>
</gene>
<dbReference type="InterPro" id="IPR023393">
    <property type="entry name" value="START-like_dom_sf"/>
</dbReference>
<sequence length="231" mass="26444">MATLRNLTRPGTIICRVFRQIKRESNLDKTAVLACYPTIPCFSHDDICLTQQRCLFQLPKLPGTTTNKRKDYSERRLLGYSMEQMYEIVADVEKYTEFVPWCTQSTVFNSKPGSFKCKMEVGFPPLSERYTSCVTVAKPNLVKSECTDGRLFNHLLTIWQFSPGVPDIPNTCVLDFSVSFEFRHALHSQLSAVFFDTVVKEMVNSFLKRAKQKFGAPSIRAQKPKVLIYNS</sequence>